<dbReference type="Proteomes" id="UP000007473">
    <property type="component" value="Chromosome"/>
</dbReference>
<gene>
    <name evidence="1" type="ordered locus">MfeM64YM_0831</name>
</gene>
<sequence>MKKINFTFCFKINKKVFKKSRIRKINEKITIKDTKRMLYKYIFGNIFI</sequence>
<name>A0AB32XCN7_MYCFM</name>
<evidence type="ECO:0000313" key="1">
    <source>
        <dbReference type="EMBL" id="ADV34826.1"/>
    </source>
</evidence>
<proteinExistence type="predicted"/>
<dbReference type="EMBL" id="CP002458">
    <property type="protein sequence ID" value="ADV34826.1"/>
    <property type="molecule type" value="Genomic_DNA"/>
</dbReference>
<dbReference type="KEGG" id="mfm:MfeM64YM_0831"/>
<evidence type="ECO:0000313" key="2">
    <source>
        <dbReference type="Proteomes" id="UP000007473"/>
    </source>
</evidence>
<organism evidence="1 2">
    <name type="scientific">Mycoplasmopsis fermentans (strain M64)</name>
    <name type="common">Mycoplasma fermentans</name>
    <dbReference type="NCBI Taxonomy" id="943945"/>
    <lineage>
        <taxon>Bacteria</taxon>
        <taxon>Bacillati</taxon>
        <taxon>Mycoplasmatota</taxon>
        <taxon>Mycoplasmoidales</taxon>
        <taxon>Metamycoplasmataceae</taxon>
        <taxon>Mycoplasmopsis</taxon>
    </lineage>
</organism>
<accession>A0AB32XCN7</accession>
<dbReference type="AlphaFoldDB" id="A0AB32XCN7"/>
<protein>
    <submittedName>
        <fullName evidence="1">Uncharacterized protein</fullName>
    </submittedName>
</protein>
<reference evidence="1 2" key="1">
    <citation type="journal article" date="2011" name="J. Bacteriol.">
        <title>Genome sequence of the repetitive-sequence-rich Mycoplasma fermentans strain M64.</title>
        <authorList>
            <person name="Shu H.W."/>
            <person name="Liu T.T."/>
            <person name="Chang H.Y."/>
            <person name="Liu Y.M."/>
            <person name="Wu K.M."/>
            <person name="Shu H.Y."/>
            <person name="Tsai S.F."/>
            <person name="Hsiao K.J."/>
            <person name="Hu W.S."/>
            <person name="Ng W.V."/>
        </authorList>
    </citation>
    <scope>NUCLEOTIDE SEQUENCE [LARGE SCALE GENOMIC DNA]</scope>
    <source>
        <strain evidence="1 2">M64</strain>
    </source>
</reference>